<accession>A0A2D1QBU1</accession>
<evidence type="ECO:0000313" key="1">
    <source>
        <dbReference type="EMBL" id="ATP07726.1"/>
    </source>
</evidence>
<evidence type="ECO:0000313" key="2">
    <source>
        <dbReference type="Proteomes" id="UP000222916"/>
    </source>
</evidence>
<organism evidence="1 2">
    <name type="scientific">Aeromonas salmonicida subsp. pectinolytica 34mel</name>
    <dbReference type="NCBI Taxonomy" id="1324960"/>
    <lineage>
        <taxon>Bacteria</taxon>
        <taxon>Pseudomonadati</taxon>
        <taxon>Pseudomonadota</taxon>
        <taxon>Gammaproteobacteria</taxon>
        <taxon>Aeromonadales</taxon>
        <taxon>Aeromonadaceae</taxon>
        <taxon>Aeromonas</taxon>
    </lineage>
</organism>
<dbReference type="AlphaFoldDB" id="A0A2D1QBU1"/>
<protein>
    <submittedName>
        <fullName evidence="1">Uncharacterized protein</fullName>
    </submittedName>
</protein>
<dbReference type="Proteomes" id="UP000222916">
    <property type="component" value="Chromosome"/>
</dbReference>
<reference evidence="2" key="1">
    <citation type="journal article" date="2018" name="BMC Genomics">
        <title>The complete and fully assembled genome sequence of Aeromonas salmonicida subsp. pectinolytica and its comparative analysis with other Aeromonas species: investigation of the mobilome in environmental and pathogenic strains.</title>
        <authorList>
            <person name="Pfeiffer F."/>
            <person name="Zamora-Lagos M.A."/>
            <person name="Blettinger M."/>
            <person name="Yeroslaviz A."/>
            <person name="Dahl A."/>
            <person name="Gruber S."/>
            <person name="Habermann B.H."/>
        </authorList>
    </citation>
    <scope>NUCLEOTIDE SEQUENCE [LARGE SCALE GENOMIC DNA]</scope>
    <source>
        <strain evidence="2">34mel</strain>
    </source>
</reference>
<name>A0A2D1QBU1_AERSA</name>
<sequence length="60" mass="7053">MSKHHLFIVIPLGFCISRTDPFEYKLNIRDSHHIDSRFAQTIKSDSNHTKWVIAAKKIEM</sequence>
<dbReference type="EMBL" id="CP022426">
    <property type="protein sequence ID" value="ATP07726.1"/>
    <property type="molecule type" value="Genomic_DNA"/>
</dbReference>
<proteinExistence type="predicted"/>
<gene>
    <name evidence="1" type="ORF">Asalp_04740</name>
</gene>